<sequence>MDFDEAYQAFIKKHYEARNPIQARRLRHGLQFAEKTFLEEVWWPAFQSFDALHPEYEVRDFKDGYRYIDFAYIQPGFRLAIEIDGFGPHSKDTTPEQFSDNLIRQDHLVIDRWNILRFAATTVKDHPRVCQQIVQQLIGRLTSDLSQPHDKLSLADREIVHLVINLDRPVNSTDVMNGIGVSRLTARRHLKGLVEQGWLVPTKHKTRIHYYRLSSGRTPAQL</sequence>
<dbReference type="AlphaFoldDB" id="A0A9X7Z6S8"/>
<dbReference type="GO" id="GO:0003677">
    <property type="term" value="F:DNA binding"/>
    <property type="evidence" value="ECO:0007669"/>
    <property type="project" value="UniProtKB-KW"/>
</dbReference>
<dbReference type="SUPFAM" id="SSF46785">
    <property type="entry name" value="Winged helix' DNA-binding domain"/>
    <property type="match status" value="1"/>
</dbReference>
<name>A0A9X7Z6S8_9BACL</name>
<dbReference type="Gene3D" id="3.40.960.10">
    <property type="entry name" value="VSR Endonuclease"/>
    <property type="match status" value="1"/>
</dbReference>
<dbReference type="CDD" id="cd00090">
    <property type="entry name" value="HTH_ARSR"/>
    <property type="match status" value="1"/>
</dbReference>
<dbReference type="RefSeq" id="WP_206657031.1">
    <property type="nucleotide sequence ID" value="NZ_CP071182.1"/>
</dbReference>
<dbReference type="InterPro" id="IPR036390">
    <property type="entry name" value="WH_DNA-bd_sf"/>
</dbReference>
<accession>A0A9X7Z6S8</accession>
<dbReference type="Gene3D" id="1.10.10.10">
    <property type="entry name" value="Winged helix-like DNA-binding domain superfamily/Winged helix DNA-binding domain"/>
    <property type="match status" value="1"/>
</dbReference>
<evidence type="ECO:0000313" key="2">
    <source>
        <dbReference type="EMBL" id="QSO47687.1"/>
    </source>
</evidence>
<evidence type="ECO:0000256" key="1">
    <source>
        <dbReference type="ARBA" id="ARBA00023125"/>
    </source>
</evidence>
<dbReference type="InterPro" id="IPR011991">
    <property type="entry name" value="ArsR-like_HTH"/>
</dbReference>
<evidence type="ECO:0000313" key="3">
    <source>
        <dbReference type="Proteomes" id="UP000663505"/>
    </source>
</evidence>
<dbReference type="Proteomes" id="UP000663505">
    <property type="component" value="Chromosome"/>
</dbReference>
<dbReference type="KEGG" id="afx:JZ786_01100"/>
<organism evidence="2 3">
    <name type="scientific">Alicyclobacillus mengziensis</name>
    <dbReference type="NCBI Taxonomy" id="2931921"/>
    <lineage>
        <taxon>Bacteria</taxon>
        <taxon>Bacillati</taxon>
        <taxon>Bacillota</taxon>
        <taxon>Bacilli</taxon>
        <taxon>Bacillales</taxon>
        <taxon>Alicyclobacillaceae</taxon>
        <taxon>Alicyclobacillus</taxon>
    </lineage>
</organism>
<protein>
    <submittedName>
        <fullName evidence="2">DNA-binding response regulator</fullName>
    </submittedName>
</protein>
<gene>
    <name evidence="2" type="ORF">JZ786_01100</name>
</gene>
<keyword evidence="3" id="KW-1185">Reference proteome</keyword>
<reference evidence="2 3" key="1">
    <citation type="submission" date="2021-02" db="EMBL/GenBank/DDBJ databases">
        <title>Alicyclobacillus curvatus sp. nov. and Alicyclobacillus mengziensis sp. nov., two acidophilic bacteria isolated from acid mine drainage.</title>
        <authorList>
            <person name="Huang Y."/>
        </authorList>
    </citation>
    <scope>NUCLEOTIDE SEQUENCE [LARGE SCALE GENOMIC DNA]</scope>
    <source>
        <strain evidence="2 3">S30H14</strain>
    </source>
</reference>
<proteinExistence type="predicted"/>
<dbReference type="InterPro" id="IPR036388">
    <property type="entry name" value="WH-like_DNA-bd_sf"/>
</dbReference>
<keyword evidence="1 2" id="KW-0238">DNA-binding</keyword>
<dbReference type="EMBL" id="CP071182">
    <property type="protein sequence ID" value="QSO47687.1"/>
    <property type="molecule type" value="Genomic_DNA"/>
</dbReference>